<dbReference type="PATRIC" id="fig|1160705.3.peg.39"/>
<dbReference type="EMBL" id="AMLP01000002">
    <property type="protein sequence ID" value="ELS58981.1"/>
    <property type="molecule type" value="Genomic_DNA"/>
</dbReference>
<evidence type="ECO:0000313" key="1">
    <source>
        <dbReference type="EMBL" id="ELS58981.1"/>
    </source>
</evidence>
<comment type="caution">
    <text evidence="1">The sequence shown here is derived from an EMBL/GenBank/DDBJ whole genome shotgun (WGS) entry which is preliminary data.</text>
</comment>
<organism evidence="1 2">
    <name type="scientific">Streptomyces viridochromogenes Tue57</name>
    <dbReference type="NCBI Taxonomy" id="1160705"/>
    <lineage>
        <taxon>Bacteria</taxon>
        <taxon>Bacillati</taxon>
        <taxon>Actinomycetota</taxon>
        <taxon>Actinomycetes</taxon>
        <taxon>Kitasatosporales</taxon>
        <taxon>Streptomycetaceae</taxon>
        <taxon>Streptomyces</taxon>
    </lineage>
</organism>
<dbReference type="Proteomes" id="UP000011205">
    <property type="component" value="Unassembled WGS sequence"/>
</dbReference>
<evidence type="ECO:0000313" key="2">
    <source>
        <dbReference type="Proteomes" id="UP000011205"/>
    </source>
</evidence>
<protein>
    <submittedName>
        <fullName evidence="1">Uncharacterized protein</fullName>
    </submittedName>
</protein>
<reference evidence="1 2" key="1">
    <citation type="journal article" date="2013" name="Genome Announc.">
        <title>Draft Genome Sequence of Streptomyces viridochromogenes Strain Tu57, Producer of Avilamycin.</title>
        <authorList>
            <person name="Gruning B.A."/>
            <person name="Erxleben A."/>
            <person name="Hahnlein A."/>
            <person name="Gunther S."/>
        </authorList>
    </citation>
    <scope>NUCLEOTIDE SEQUENCE [LARGE SCALE GENOMIC DNA]</scope>
    <source>
        <strain evidence="1 2">Tue57</strain>
    </source>
</reference>
<accession>L8PN26</accession>
<dbReference type="AlphaFoldDB" id="L8PN26"/>
<name>L8PN26_STRVR</name>
<proteinExistence type="predicted"/>
<sequence length="44" mass="4610">MTASGPRACRRPGDSAKVPVPSWDGTAWFLPSGGACDKAKDKSF</sequence>
<gene>
    <name evidence="1" type="ORF">STVIR_0041</name>
</gene>